<evidence type="ECO:0000256" key="1">
    <source>
        <dbReference type="SAM" id="SignalP"/>
    </source>
</evidence>
<evidence type="ECO:0008006" key="4">
    <source>
        <dbReference type="Google" id="ProtNLM"/>
    </source>
</evidence>
<reference evidence="2 3" key="1">
    <citation type="submission" date="2017-08" db="EMBL/GenBank/DDBJ databases">
        <title>Lysobacter sylvestris genome.</title>
        <authorList>
            <person name="Zhang D.-C."/>
            <person name="Albuquerque L."/>
            <person name="Franca L."/>
            <person name="Froufe H.J.C."/>
            <person name="Barroso C."/>
            <person name="Egas C."/>
            <person name="Da Costa M."/>
            <person name="Margesin R."/>
        </authorList>
    </citation>
    <scope>NUCLEOTIDE SEQUENCE [LARGE SCALE GENOMIC DNA]</scope>
    <source>
        <strain evidence="2 3">AM20-91</strain>
    </source>
</reference>
<dbReference type="Proteomes" id="UP000236220">
    <property type="component" value="Unassembled WGS sequence"/>
</dbReference>
<feature type="signal peptide" evidence="1">
    <location>
        <begin position="1"/>
        <end position="22"/>
    </location>
</feature>
<protein>
    <recommendedName>
        <fullName evidence="4">DUF4850 domain-containing protein</fullName>
    </recommendedName>
</protein>
<keyword evidence="1" id="KW-0732">Signal</keyword>
<comment type="caution">
    <text evidence="2">The sequence shown here is derived from an EMBL/GenBank/DDBJ whole genome shotgun (WGS) entry which is preliminary data.</text>
</comment>
<feature type="chain" id="PRO_5014438899" description="DUF4850 domain-containing protein" evidence="1">
    <location>
        <begin position="23"/>
        <end position="241"/>
    </location>
</feature>
<name>A0A2K1PYK1_9GAMM</name>
<evidence type="ECO:0000313" key="2">
    <source>
        <dbReference type="EMBL" id="PNS07872.1"/>
    </source>
</evidence>
<proteinExistence type="predicted"/>
<dbReference type="InterPro" id="IPR032322">
    <property type="entry name" value="DUF4850"/>
</dbReference>
<gene>
    <name evidence="2" type="ORF">Lysil_2048</name>
</gene>
<organism evidence="2 3">
    <name type="scientific">Solilutibacter silvestris</name>
    <dbReference type="NCBI Taxonomy" id="1645665"/>
    <lineage>
        <taxon>Bacteria</taxon>
        <taxon>Pseudomonadati</taxon>
        <taxon>Pseudomonadota</taxon>
        <taxon>Gammaproteobacteria</taxon>
        <taxon>Lysobacterales</taxon>
        <taxon>Lysobacteraceae</taxon>
        <taxon>Solilutibacter</taxon>
    </lineage>
</organism>
<dbReference type="EMBL" id="NPZB01000002">
    <property type="protein sequence ID" value="PNS07872.1"/>
    <property type="molecule type" value="Genomic_DNA"/>
</dbReference>
<dbReference type="RefSeq" id="WP_103075524.1">
    <property type="nucleotide sequence ID" value="NZ_NPZB01000002.1"/>
</dbReference>
<dbReference type="Pfam" id="PF16142">
    <property type="entry name" value="DUF4850"/>
    <property type="match status" value="1"/>
</dbReference>
<sequence length="241" mass="25885">MSATAKLALALSLALTCVPASAEVYRFTIARKAPAASDVPKTTPIGELVVNGALHLPAYAITVVDGIDGWTTAKPESMKVDGAKLTATQAARLAAYATPSGWMLVPRDWKLLKGGVGADGSTAISFVPSSGNGHLDFYDASACRGCAETPASLFFPEARADAQRDEYPVYERSATPLKLTRHGKHRMLYRTVVDGQPIDGIAYYDSASDLPYRNHEVSLPAAQRDLATPMLNWYVPRSKEE</sequence>
<keyword evidence="3" id="KW-1185">Reference proteome</keyword>
<dbReference type="AlphaFoldDB" id="A0A2K1PYK1"/>
<accession>A0A2K1PYK1</accession>
<dbReference type="OrthoDB" id="5689080at2"/>
<evidence type="ECO:0000313" key="3">
    <source>
        <dbReference type="Proteomes" id="UP000236220"/>
    </source>
</evidence>